<evidence type="ECO:0000256" key="1">
    <source>
        <dbReference type="ARBA" id="ARBA00023002"/>
    </source>
</evidence>
<dbReference type="InterPro" id="IPR006076">
    <property type="entry name" value="FAD-dep_OxRdtase"/>
</dbReference>
<evidence type="ECO:0000313" key="4">
    <source>
        <dbReference type="Proteomes" id="UP000245680"/>
    </source>
</evidence>
<reference evidence="3 4" key="1">
    <citation type="submission" date="2018-05" db="EMBL/GenBank/DDBJ databases">
        <title>Rhodobacteraceae gen. nov., sp. nov. isolated from sea water.</title>
        <authorList>
            <person name="Ren Y."/>
        </authorList>
    </citation>
    <scope>NUCLEOTIDE SEQUENCE [LARGE SCALE GENOMIC DNA]</scope>
    <source>
        <strain evidence="3 4">TG-679</strain>
    </source>
</reference>
<dbReference type="PANTHER" id="PTHR13847">
    <property type="entry name" value="SARCOSINE DEHYDROGENASE-RELATED"/>
    <property type="match status" value="1"/>
</dbReference>
<feature type="domain" description="FAD dependent oxidoreductase" evidence="2">
    <location>
        <begin position="40"/>
        <end position="404"/>
    </location>
</feature>
<dbReference type="Gene3D" id="3.30.9.10">
    <property type="entry name" value="D-Amino Acid Oxidase, subunit A, domain 2"/>
    <property type="match status" value="1"/>
</dbReference>
<keyword evidence="1" id="KW-0560">Oxidoreductase</keyword>
<proteinExistence type="predicted"/>
<dbReference type="Proteomes" id="UP000245680">
    <property type="component" value="Unassembled WGS sequence"/>
</dbReference>
<dbReference type="SUPFAM" id="SSF51905">
    <property type="entry name" value="FAD/NAD(P)-binding domain"/>
    <property type="match status" value="1"/>
</dbReference>
<dbReference type="InterPro" id="IPR036188">
    <property type="entry name" value="FAD/NAD-bd_sf"/>
</dbReference>
<sequence length="470" mass="50793">MTAHPRPDGHMTNGDVSFWFAQMGGPPPQRSPLPGDTEVDVAIVGAGFTGLWAAYYLLSQAPSLKVALIERAFAGFGASGRNGGWCTGNFAWNRDRYLHGGGTRAGVMALETQLRATVDEICRVAQAEGIDGGIRRTDCVTYACSPAQMARLRAERDTALDWGVPRDRLALIGGTEAGARIRIAGAEGALVEHGVARIQPARLVRGLAEAVERRGAAIHEGTTVTEIAPGRVRTDRGTVRARHILRATEGFTPGLRGHARTWLPLNSAQIATAPLPAAMWEQIGWSGFELMGDASHAYCYAQRTDDGRIVIGGRGVPYRFGSATDRNGETQPATVAALRAILQRLLPQTRDLPIEHAWCGVLGVPRDWCATVGLDPRSGIGWAGGYVGIGVSTSNHAGRTLADLVLGRDTERTGLPWVNRQPRLWEPEPLRWLAVHGMYRLYAAADRREAARRPTTTSRLARLADRLCGR</sequence>
<dbReference type="Gene3D" id="3.50.50.60">
    <property type="entry name" value="FAD/NAD(P)-binding domain"/>
    <property type="match status" value="1"/>
</dbReference>
<protein>
    <submittedName>
        <fullName evidence="3">FAD-dependent oxidoreductase</fullName>
    </submittedName>
</protein>
<dbReference type="Pfam" id="PF01266">
    <property type="entry name" value="DAO"/>
    <property type="match status" value="1"/>
</dbReference>
<comment type="caution">
    <text evidence="3">The sequence shown here is derived from an EMBL/GenBank/DDBJ whole genome shotgun (WGS) entry which is preliminary data.</text>
</comment>
<keyword evidence="4" id="KW-1185">Reference proteome</keyword>
<dbReference type="RefSeq" id="WP_109812695.1">
    <property type="nucleotide sequence ID" value="NZ_QGKU01000048.1"/>
</dbReference>
<gene>
    <name evidence="3" type="ORF">DKT77_16140</name>
</gene>
<name>A0A2V2LDR7_9RHOB</name>
<dbReference type="EMBL" id="QGKU01000048">
    <property type="protein sequence ID" value="PWR01654.1"/>
    <property type="molecule type" value="Genomic_DNA"/>
</dbReference>
<dbReference type="PANTHER" id="PTHR13847:SF285">
    <property type="entry name" value="FAD DEPENDENT OXIDOREDUCTASE DOMAIN-CONTAINING PROTEIN"/>
    <property type="match status" value="1"/>
</dbReference>
<evidence type="ECO:0000259" key="2">
    <source>
        <dbReference type="Pfam" id="PF01266"/>
    </source>
</evidence>
<evidence type="ECO:0000313" key="3">
    <source>
        <dbReference type="EMBL" id="PWR01654.1"/>
    </source>
</evidence>
<dbReference type="GO" id="GO:0016491">
    <property type="term" value="F:oxidoreductase activity"/>
    <property type="evidence" value="ECO:0007669"/>
    <property type="project" value="UniProtKB-KW"/>
</dbReference>
<organism evidence="3 4">
    <name type="scientific">Meridianimarinicoccus roseus</name>
    <dbReference type="NCBI Taxonomy" id="2072018"/>
    <lineage>
        <taxon>Bacteria</taxon>
        <taxon>Pseudomonadati</taxon>
        <taxon>Pseudomonadota</taxon>
        <taxon>Alphaproteobacteria</taxon>
        <taxon>Rhodobacterales</taxon>
        <taxon>Paracoccaceae</taxon>
        <taxon>Meridianimarinicoccus</taxon>
    </lineage>
</organism>
<dbReference type="GO" id="GO:0005737">
    <property type="term" value="C:cytoplasm"/>
    <property type="evidence" value="ECO:0007669"/>
    <property type="project" value="TreeGrafter"/>
</dbReference>
<dbReference type="OrthoDB" id="9806601at2"/>
<dbReference type="AlphaFoldDB" id="A0A2V2LDR7"/>
<accession>A0A2V2LDR7</accession>